<reference evidence="8" key="1">
    <citation type="journal article" date="2023" name="Antonie Van Leeuwenhoek">
        <title>Mesoterricola silvestris gen. nov., sp. nov., Mesoterricola sediminis sp. nov., Geothrix oryzae sp. nov., Geothrix edaphica sp. nov., Geothrix rubra sp. nov., and Geothrix limicola sp. nov., six novel members of Acidobacteriota isolated from soils.</title>
        <authorList>
            <person name="Itoh H."/>
            <person name="Sugisawa Y."/>
            <person name="Mise K."/>
            <person name="Xu Z."/>
            <person name="Kuniyasu M."/>
            <person name="Ushijima N."/>
            <person name="Kawano K."/>
            <person name="Kobayashi E."/>
            <person name="Shiratori Y."/>
            <person name="Masuda Y."/>
            <person name="Senoo K."/>
        </authorList>
    </citation>
    <scope>NUCLEOTIDE SEQUENCE</scope>
    <source>
        <strain evidence="8">Red802</strain>
    </source>
</reference>
<keyword evidence="4 6" id="KW-0472">Membrane</keyword>
<dbReference type="RefSeq" id="WP_285609847.1">
    <property type="nucleotide sequence ID" value="NZ_BSDC01000003.1"/>
</dbReference>
<keyword evidence="9" id="KW-1185">Reference proteome</keyword>
<evidence type="ECO:0000256" key="3">
    <source>
        <dbReference type="ARBA" id="ARBA00022989"/>
    </source>
</evidence>
<dbReference type="Proteomes" id="UP001165044">
    <property type="component" value="Unassembled WGS sequence"/>
</dbReference>
<feature type="transmembrane region" description="Helical" evidence="6">
    <location>
        <begin position="139"/>
        <end position="166"/>
    </location>
</feature>
<evidence type="ECO:0000313" key="8">
    <source>
        <dbReference type="EMBL" id="GLH68135.1"/>
    </source>
</evidence>
<keyword evidence="2 6" id="KW-0812">Transmembrane</keyword>
<feature type="transmembrane region" description="Helical" evidence="6">
    <location>
        <begin position="47"/>
        <end position="67"/>
    </location>
</feature>
<dbReference type="EMBL" id="BSDC01000003">
    <property type="protein sequence ID" value="GLH68135.1"/>
    <property type="molecule type" value="Genomic_DNA"/>
</dbReference>
<organism evidence="8 9">
    <name type="scientific">Geothrix edaphica</name>
    <dbReference type="NCBI Taxonomy" id="2927976"/>
    <lineage>
        <taxon>Bacteria</taxon>
        <taxon>Pseudomonadati</taxon>
        <taxon>Acidobacteriota</taxon>
        <taxon>Holophagae</taxon>
        <taxon>Holophagales</taxon>
        <taxon>Holophagaceae</taxon>
        <taxon>Geothrix</taxon>
    </lineage>
</organism>
<accession>A0ABQ5Q1A0</accession>
<protein>
    <recommendedName>
        <fullName evidence="7">Yip1 domain-containing protein</fullName>
    </recommendedName>
</protein>
<keyword evidence="3 6" id="KW-1133">Transmembrane helix</keyword>
<feature type="compositionally biased region" description="Polar residues" evidence="5">
    <location>
        <begin position="1"/>
        <end position="14"/>
    </location>
</feature>
<comment type="caution">
    <text evidence="8">The sequence shown here is derived from an EMBL/GenBank/DDBJ whole genome shotgun (WGS) entry which is preliminary data.</text>
</comment>
<evidence type="ECO:0000256" key="6">
    <source>
        <dbReference type="SAM" id="Phobius"/>
    </source>
</evidence>
<evidence type="ECO:0000256" key="4">
    <source>
        <dbReference type="ARBA" id="ARBA00023136"/>
    </source>
</evidence>
<dbReference type="Pfam" id="PF04893">
    <property type="entry name" value="Yip1"/>
    <property type="match status" value="1"/>
</dbReference>
<evidence type="ECO:0000256" key="5">
    <source>
        <dbReference type="SAM" id="MobiDB-lite"/>
    </source>
</evidence>
<evidence type="ECO:0000259" key="7">
    <source>
        <dbReference type="Pfam" id="PF04893"/>
    </source>
</evidence>
<feature type="domain" description="Yip1" evidence="7">
    <location>
        <begin position="29"/>
        <end position="240"/>
    </location>
</feature>
<evidence type="ECO:0000256" key="2">
    <source>
        <dbReference type="ARBA" id="ARBA00022692"/>
    </source>
</evidence>
<gene>
    <name evidence="8" type="ORF">GETHED_24990</name>
</gene>
<sequence>MTEQPASLYGQQPENPRPQPPGLMDQIAGVFTAPVELFQRLNKAPSWAWALGAIIVASLVVAVIWGLKVDIDEMLRPILERNPQIQSAQIDTIIEVQKKFIMPFGILGSLFGTPAVLAVLGLFYWLVGKALPEGEAPSYLQAFSAAVVPGLVKLPLLLLIAVICLMRPIGGLTPDRIAPTSLGYFLHPESLRLQAFFFSLEIFRLAEAALAFLALRHLVRMKTTGALICALLPLLLGLGFSLLRAS</sequence>
<evidence type="ECO:0000256" key="1">
    <source>
        <dbReference type="ARBA" id="ARBA00004141"/>
    </source>
</evidence>
<name>A0ABQ5Q1A0_9BACT</name>
<dbReference type="InterPro" id="IPR006977">
    <property type="entry name" value="Yip1_dom"/>
</dbReference>
<proteinExistence type="predicted"/>
<feature type="transmembrane region" description="Helical" evidence="6">
    <location>
        <begin position="225"/>
        <end position="243"/>
    </location>
</feature>
<feature type="region of interest" description="Disordered" evidence="5">
    <location>
        <begin position="1"/>
        <end position="21"/>
    </location>
</feature>
<comment type="subcellular location">
    <subcellularLocation>
        <location evidence="1">Membrane</location>
        <topology evidence="1">Multi-pass membrane protein</topology>
    </subcellularLocation>
</comment>
<feature type="transmembrane region" description="Helical" evidence="6">
    <location>
        <begin position="104"/>
        <end position="127"/>
    </location>
</feature>
<evidence type="ECO:0000313" key="9">
    <source>
        <dbReference type="Proteomes" id="UP001165044"/>
    </source>
</evidence>